<accession>A0AAJ1QQX3</accession>
<dbReference type="Proteomes" id="UP001238973">
    <property type="component" value="Unassembled WGS sequence"/>
</dbReference>
<gene>
    <name evidence="1" type="ORF">QUF85_20605</name>
</gene>
<protein>
    <submittedName>
        <fullName evidence="1">YslB family protein</fullName>
    </submittedName>
</protein>
<dbReference type="EMBL" id="JAUCFI010000003">
    <property type="protein sequence ID" value="MDM5285681.1"/>
    <property type="molecule type" value="Genomic_DNA"/>
</dbReference>
<dbReference type="PANTHER" id="PTHR35090:SF1">
    <property type="entry name" value="SLR0144 PROTEIN"/>
    <property type="match status" value="1"/>
</dbReference>
<dbReference type="Gene3D" id="3.30.1380.20">
    <property type="entry name" value="Trafficking protein particle complex subunit 3"/>
    <property type="match status" value="1"/>
</dbReference>
<organism evidence="1 2">
    <name type="scientific">Peribacillus frigoritolerans</name>
    <dbReference type="NCBI Taxonomy" id="450367"/>
    <lineage>
        <taxon>Bacteria</taxon>
        <taxon>Bacillati</taxon>
        <taxon>Bacillota</taxon>
        <taxon>Bacilli</taxon>
        <taxon>Bacillales</taxon>
        <taxon>Bacillaceae</taxon>
        <taxon>Peribacillus</taxon>
    </lineage>
</organism>
<evidence type="ECO:0000313" key="1">
    <source>
        <dbReference type="EMBL" id="MDM5285681.1"/>
    </source>
</evidence>
<dbReference type="RefSeq" id="WP_082196468.1">
    <property type="nucleotide sequence ID" value="NZ_CP085395.1"/>
</dbReference>
<dbReference type="AlphaFoldDB" id="A0AAJ1QQX3"/>
<comment type="caution">
    <text evidence="1">The sequence shown here is derived from an EMBL/GenBank/DDBJ whole genome shotgun (WGS) entry which is preliminary data.</text>
</comment>
<proteinExistence type="predicted"/>
<dbReference type="InterPro" id="IPR024096">
    <property type="entry name" value="NO_sig/Golgi_transp_ligand-bd"/>
</dbReference>
<dbReference type="InterPro" id="IPR019642">
    <property type="entry name" value="DUF2507"/>
</dbReference>
<dbReference type="SUPFAM" id="SSF111126">
    <property type="entry name" value="Ligand-binding domain in the NO signalling and Golgi transport"/>
    <property type="match status" value="1"/>
</dbReference>
<reference evidence="1" key="1">
    <citation type="submission" date="2023-06" db="EMBL/GenBank/DDBJ databases">
        <title>Comparative genomics of Bacillaceae isolates and their secondary metabolite potential.</title>
        <authorList>
            <person name="Song L."/>
            <person name="Nielsen L.J."/>
            <person name="Mohite O."/>
            <person name="Xu X."/>
            <person name="Weber T."/>
            <person name="Kovacs A.T."/>
        </authorList>
    </citation>
    <scope>NUCLEOTIDE SEQUENCE</scope>
    <source>
        <strain evidence="1">G1S1</strain>
    </source>
</reference>
<dbReference type="PANTHER" id="PTHR35090">
    <property type="entry name" value="DNA-DIRECTED RNA POLYMERASE SUBUNIT I"/>
    <property type="match status" value="1"/>
</dbReference>
<evidence type="ECO:0000313" key="2">
    <source>
        <dbReference type="Proteomes" id="UP001238973"/>
    </source>
</evidence>
<dbReference type="Pfam" id="PF10702">
    <property type="entry name" value="DUF2507"/>
    <property type="match status" value="1"/>
</dbReference>
<sequence length="157" mass="18316">MKKNIAAAIEEEIQTEEIQTTEEFQVPAFGYELIREVLLNDILGKDSNQILYWAGKQLARKFPLNGDQEVIEFFQSAGWGNLEILKYTKHEMELSLTGEIISRRLDLHPDCHFQLEAGFLAEQFTLQKKFLSESTEEIKRRAKKVIFTIQWDPRDPI</sequence>
<name>A0AAJ1QQX3_9BACI</name>